<keyword evidence="3" id="KW-1185">Reference proteome</keyword>
<dbReference type="Pfam" id="PF13830">
    <property type="entry name" value="DUF4192"/>
    <property type="match status" value="1"/>
</dbReference>
<dbReference type="EMBL" id="QMEY01000004">
    <property type="protein sequence ID" value="RBQ19827.1"/>
    <property type="molecule type" value="Genomic_DNA"/>
</dbReference>
<protein>
    <submittedName>
        <fullName evidence="2">DUF4192 domain-containing protein</fullName>
    </submittedName>
</protein>
<dbReference type="Proteomes" id="UP000253303">
    <property type="component" value="Unassembled WGS sequence"/>
</dbReference>
<dbReference type="InterPro" id="IPR025447">
    <property type="entry name" value="DUF4192"/>
</dbReference>
<comment type="caution">
    <text evidence="2">The sequence shown here is derived from an EMBL/GenBank/DDBJ whole genome shotgun (WGS) entry which is preliminary data.</text>
</comment>
<proteinExistence type="predicted"/>
<gene>
    <name evidence="2" type="ORF">DP939_14055</name>
</gene>
<dbReference type="OrthoDB" id="3264463at2"/>
<organism evidence="2 3">
    <name type="scientific">Spongiactinospora rosea</name>
    <dbReference type="NCBI Taxonomy" id="2248750"/>
    <lineage>
        <taxon>Bacteria</taxon>
        <taxon>Bacillati</taxon>
        <taxon>Actinomycetota</taxon>
        <taxon>Actinomycetes</taxon>
        <taxon>Streptosporangiales</taxon>
        <taxon>Streptosporangiaceae</taxon>
        <taxon>Spongiactinospora</taxon>
    </lineage>
</organism>
<evidence type="ECO:0000256" key="1">
    <source>
        <dbReference type="SAM" id="MobiDB-lite"/>
    </source>
</evidence>
<feature type="region of interest" description="Disordered" evidence="1">
    <location>
        <begin position="371"/>
        <end position="399"/>
    </location>
</feature>
<evidence type="ECO:0000313" key="2">
    <source>
        <dbReference type="EMBL" id="RBQ19827.1"/>
    </source>
</evidence>
<sequence length="399" mass="42302">MATTPPRMLLSSPVDVLAAVPYLIGFHPADSLVVLGLTGSRPHSEARLTLRWDLPLASDALDRFVPILFKEDITHVIVLGYGAGPLVTPAVDQVRSLAQGSDIAVAEALRADGGRYWSYTCAATTCCPPEGTPYDVASSQVPALATLHGMVALPDRAALEGSLEPAEGAAREGMREATKSAIDDMIGRFRTCRDADAFARDLVAEGIARVHTAVETYTAGGRLDDAGAARLGMVLSIVRVRDEAWTSMAADGLRAHLALWHDLVRRVEPRFLPPVASLLGMAAWHHGDCALADMALSRALAADPGYSMAVLLTHALSHMLPPDRLSERMPRPADLDQAMGPPHMSWLLPLLDLIDVQAGDYAAELAFTTAPEEAAASSDRDPPDAAAVPSPPDRDGAAP</sequence>
<reference evidence="2 3" key="1">
    <citation type="submission" date="2018-06" db="EMBL/GenBank/DDBJ databases">
        <title>Sphaerisporangium craniellae sp. nov., isolated from a marine sponge in the South China Sea.</title>
        <authorList>
            <person name="Li L."/>
        </authorList>
    </citation>
    <scope>NUCLEOTIDE SEQUENCE [LARGE SCALE GENOMIC DNA]</scope>
    <source>
        <strain evidence="2 3">LHW63015</strain>
    </source>
</reference>
<name>A0A366M1B0_9ACTN</name>
<accession>A0A366M1B0</accession>
<dbReference type="RefSeq" id="WP_113981093.1">
    <property type="nucleotide sequence ID" value="NZ_QMEY01000004.1"/>
</dbReference>
<evidence type="ECO:0000313" key="3">
    <source>
        <dbReference type="Proteomes" id="UP000253303"/>
    </source>
</evidence>
<dbReference type="AlphaFoldDB" id="A0A366M1B0"/>